<evidence type="ECO:0000256" key="7">
    <source>
        <dbReference type="SAM" id="MobiDB-lite"/>
    </source>
</evidence>
<dbReference type="PANTHER" id="PTHR23323">
    <property type="entry name" value="VACUOLAR PROTEIN SORTING-ASSOCIATED PROTEIN"/>
    <property type="match status" value="1"/>
</dbReference>
<feature type="compositionally biased region" description="Basic residues" evidence="7">
    <location>
        <begin position="186"/>
        <end position="195"/>
    </location>
</feature>
<gene>
    <name evidence="9" type="ORF">Pmar_PMAR029509</name>
</gene>
<dbReference type="InterPro" id="IPR036322">
    <property type="entry name" value="WD40_repeat_dom_sf"/>
</dbReference>
<dbReference type="PROSITE" id="PS50089">
    <property type="entry name" value="ZF_RING_2"/>
    <property type="match status" value="1"/>
</dbReference>
<evidence type="ECO:0000256" key="1">
    <source>
        <dbReference type="ARBA" id="ARBA00022723"/>
    </source>
</evidence>
<dbReference type="GO" id="GO:0030674">
    <property type="term" value="F:protein-macromolecule adaptor activity"/>
    <property type="evidence" value="ECO:0007669"/>
    <property type="project" value="TreeGrafter"/>
</dbReference>
<evidence type="ECO:0000313" key="9">
    <source>
        <dbReference type="EMBL" id="EER05345.1"/>
    </source>
</evidence>
<dbReference type="GO" id="GO:0006904">
    <property type="term" value="P:vesicle docking involved in exocytosis"/>
    <property type="evidence" value="ECO:0007669"/>
    <property type="project" value="TreeGrafter"/>
</dbReference>
<evidence type="ECO:0000256" key="5">
    <source>
        <dbReference type="ARBA" id="ARBA00029433"/>
    </source>
</evidence>
<name>C5LD01_PERM5</name>
<dbReference type="InterPro" id="IPR057307">
    <property type="entry name" value="PEP5_VPS11_N"/>
</dbReference>
<dbReference type="Pfam" id="PF23341">
    <property type="entry name" value="PEP5_VPS11_N"/>
    <property type="match status" value="1"/>
</dbReference>
<keyword evidence="10" id="KW-1185">Reference proteome</keyword>
<evidence type="ECO:0000256" key="4">
    <source>
        <dbReference type="ARBA" id="ARBA00023136"/>
    </source>
</evidence>
<evidence type="ECO:0000259" key="8">
    <source>
        <dbReference type="PROSITE" id="PS50089"/>
    </source>
</evidence>
<dbReference type="OrthoDB" id="26184at2759"/>
<dbReference type="SUPFAM" id="SSF57667">
    <property type="entry name" value="beta-beta-alpha zinc fingers"/>
    <property type="match status" value="1"/>
</dbReference>
<dbReference type="GO" id="GO:0030897">
    <property type="term" value="C:HOPS complex"/>
    <property type="evidence" value="ECO:0007669"/>
    <property type="project" value="TreeGrafter"/>
</dbReference>
<accession>C5LD01</accession>
<reference evidence="9 10" key="1">
    <citation type="submission" date="2008-07" db="EMBL/GenBank/DDBJ databases">
        <authorList>
            <person name="El-Sayed N."/>
            <person name="Caler E."/>
            <person name="Inman J."/>
            <person name="Amedeo P."/>
            <person name="Hass B."/>
            <person name="Wortman J."/>
        </authorList>
    </citation>
    <scope>NUCLEOTIDE SEQUENCE [LARGE SCALE GENOMIC DNA]</scope>
    <source>
        <strain evidence="10">ATCC 50983 / TXsc</strain>
    </source>
</reference>
<dbReference type="CDD" id="cd16688">
    <property type="entry name" value="RING-H2_Vps11"/>
    <property type="match status" value="1"/>
</dbReference>
<feature type="compositionally biased region" description="Low complexity" evidence="7">
    <location>
        <begin position="1"/>
        <end position="25"/>
    </location>
</feature>
<organism evidence="10">
    <name type="scientific">Perkinsus marinus (strain ATCC 50983 / TXsc)</name>
    <dbReference type="NCBI Taxonomy" id="423536"/>
    <lineage>
        <taxon>Eukaryota</taxon>
        <taxon>Sar</taxon>
        <taxon>Alveolata</taxon>
        <taxon>Perkinsozoa</taxon>
        <taxon>Perkinsea</taxon>
        <taxon>Perkinsida</taxon>
        <taxon>Perkinsidae</taxon>
        <taxon>Perkinsus</taxon>
    </lineage>
</organism>
<comment type="subcellular location">
    <subcellularLocation>
        <location evidence="5">Endomembrane system</location>
        <topology evidence="5">Peripheral membrane protein</topology>
        <orientation evidence="5">Cytoplasmic side</orientation>
    </subcellularLocation>
</comment>
<proteinExistence type="predicted"/>
<dbReference type="GO" id="GO:0048284">
    <property type="term" value="P:organelle fusion"/>
    <property type="evidence" value="ECO:0007669"/>
    <property type="project" value="TreeGrafter"/>
</dbReference>
<feature type="region of interest" description="Disordered" evidence="7">
    <location>
        <begin position="786"/>
        <end position="807"/>
    </location>
</feature>
<dbReference type="GO" id="GO:0008270">
    <property type="term" value="F:zinc ion binding"/>
    <property type="evidence" value="ECO:0007669"/>
    <property type="project" value="UniProtKB-KW"/>
</dbReference>
<evidence type="ECO:0000256" key="2">
    <source>
        <dbReference type="ARBA" id="ARBA00022771"/>
    </source>
</evidence>
<dbReference type="InterPro" id="IPR036236">
    <property type="entry name" value="Znf_C2H2_sf"/>
</dbReference>
<dbReference type="Proteomes" id="UP000007800">
    <property type="component" value="Unassembled WGS sequence"/>
</dbReference>
<dbReference type="PANTHER" id="PTHR23323:SF24">
    <property type="entry name" value="VACUOLAR PROTEIN SORTING-ASSOCIATED PROTEIN 11 HOMOLOG"/>
    <property type="match status" value="1"/>
</dbReference>
<keyword evidence="3" id="KW-0862">Zinc</keyword>
<dbReference type="InParanoid" id="C5LD01"/>
<keyword evidence="4" id="KW-0472">Membrane</keyword>
<dbReference type="GO" id="GO:0007033">
    <property type="term" value="P:vacuole organization"/>
    <property type="evidence" value="ECO:0007669"/>
    <property type="project" value="TreeGrafter"/>
</dbReference>
<protein>
    <recommendedName>
        <fullName evidence="8">RING-type domain-containing protein</fullName>
    </recommendedName>
</protein>
<dbReference type="InterPro" id="IPR001841">
    <property type="entry name" value="Znf_RING"/>
</dbReference>
<dbReference type="AlphaFoldDB" id="C5LD01"/>
<dbReference type="SUPFAM" id="SSF50978">
    <property type="entry name" value="WD40 repeat-like"/>
    <property type="match status" value="1"/>
</dbReference>
<dbReference type="SUPFAM" id="SSF57850">
    <property type="entry name" value="RING/U-box"/>
    <property type="match status" value="1"/>
</dbReference>
<sequence>MRPPSYSSSSSSSDSLSGPDSDLSSEGWSDSELEVSDHEQESPAVCCICDYSTEGPVTEVWDHMRTLHNVNHDDQFDVADDYIRMKLVNFMRKNGRQPSTVAELDSDQWLQPVMEEDRLLFEEVEVDDVLASHENSPNAANQLGVSADPSQLSRDQLLAENAFLRAQVEDMRRLLADDDEEDGGGGRRKGAGRHYTGKSYNGEAVYSNGPLGLRDVPLKQCVMAIGEDTVTPGLESATCWKYKAYSLYRTDQSTGRPCLLREARILAGAPQDEAVTSFDVSKDLTVLAVGTSLGNVYVYRSRDLLTERSCKLRAIMDRQNGEGKGLENRPQLSNGADHKQPQTVQSYYLFVVYDDGAVVSYSIEGIDGAVTLLEVDPSCCIEEETGSEELMPTRGCAIFPSMEALLVLSSKGAVFGFDPKQGNIAAVPVGDEGGSDWHPTGLYSSRSYFILTTKQVRRRRSSDIADPILAGQKGEGKAVAGHRQGGPVKCGVTVVLMYPNANVRFIAFQGVFSDFAPESGIVAVVPAFDHSLLVVGNNASTGTPCVYSLHEKATTEEVSMLQQKGMYEWAVEIATREGLPVNPYLTQLYTKYGLNLLEKNQVDDALRVFIKAAAGLRLPVQTSTVIEAFRVRHRVPAIATFLLRLHEAEVVKKGPDGRQLRPIMLYKEHTYMLMKCLCRLGDYRSLERLVDLLTRKDCDIPLDVTTAIGILLSGGYVGTCLEADDGDSKRTKAIEYLKELIGRGQDAAVISVLTSSRGIGRSLMHVNAEGMIPLLETLLERHSVLEDEKTPSGTEPTAADSAGPDSLSSPIEATLSQLLLPSEACANMLLRHLSRKSRSSSANGSSLLPALCLELCLTCGLHRKDEATRLHMKDTLFDRNLGSKAEMMAGTCFQFAWPEGVIALIESSYIQSEDARALARTLFDATDASELAPSSYVEICEAVSKGVAGEKNSGKPDSSTGRLWLQALRKLRQRPVGSSRDRKEALQAMNEIVGMLSRCCSGSASVTAEVLDALAVDPAVEEDSGTMVEMGTLKPMMRSLLKTSGDKCSTSLDNLKQDKQELEHMRQEVESLRTTARVFNGGEGSGSPKCAECGQRLDMPAIHFMCMHSFHQLCLSTSGESPHSADDDGYKCPLCQPDALYKDSMRKEREDSIQDAESLSTLYKAIGASSNDFSIIADYLGRSLFHSTTTS</sequence>
<dbReference type="RefSeq" id="XP_002773529.1">
    <property type="nucleotide sequence ID" value="XM_002773483.1"/>
</dbReference>
<keyword evidence="1" id="KW-0479">Metal-binding</keyword>
<evidence type="ECO:0000256" key="6">
    <source>
        <dbReference type="PROSITE-ProRule" id="PRU00175"/>
    </source>
</evidence>
<dbReference type="EMBL" id="GG680950">
    <property type="protein sequence ID" value="EER05345.1"/>
    <property type="molecule type" value="Genomic_DNA"/>
</dbReference>
<evidence type="ECO:0000313" key="10">
    <source>
        <dbReference type="Proteomes" id="UP000007800"/>
    </source>
</evidence>
<dbReference type="GeneID" id="9041372"/>
<evidence type="ECO:0000256" key="3">
    <source>
        <dbReference type="ARBA" id="ARBA00022833"/>
    </source>
</evidence>
<keyword evidence="2 6" id="KW-0863">Zinc-finger</keyword>
<dbReference type="GO" id="GO:0007032">
    <property type="term" value="P:endosome organization"/>
    <property type="evidence" value="ECO:0007669"/>
    <property type="project" value="TreeGrafter"/>
</dbReference>
<dbReference type="GO" id="GO:0005768">
    <property type="term" value="C:endosome"/>
    <property type="evidence" value="ECO:0007669"/>
    <property type="project" value="TreeGrafter"/>
</dbReference>
<feature type="region of interest" description="Disordered" evidence="7">
    <location>
        <begin position="1"/>
        <end position="39"/>
    </location>
</feature>
<feature type="region of interest" description="Disordered" evidence="7">
    <location>
        <begin position="175"/>
        <end position="195"/>
    </location>
</feature>
<feature type="domain" description="RING-type" evidence="8">
    <location>
        <begin position="1090"/>
        <end position="1136"/>
    </location>
</feature>